<evidence type="ECO:0000313" key="4">
    <source>
        <dbReference type="Proteomes" id="UP000032266"/>
    </source>
</evidence>
<gene>
    <name evidence="3" type="ORF">YC6258_04739</name>
</gene>
<accession>A0A0C5VRA7</accession>
<dbReference type="EMBL" id="CP007142">
    <property type="protein sequence ID" value="AJQ96771.1"/>
    <property type="molecule type" value="Genomic_DNA"/>
</dbReference>
<keyword evidence="2" id="KW-1133">Transmembrane helix</keyword>
<feature type="transmembrane region" description="Helical" evidence="2">
    <location>
        <begin position="238"/>
        <end position="260"/>
    </location>
</feature>
<proteinExistence type="predicted"/>
<dbReference type="GO" id="GO:0016746">
    <property type="term" value="F:acyltransferase activity"/>
    <property type="evidence" value="ECO:0007669"/>
    <property type="project" value="UniProtKB-KW"/>
</dbReference>
<keyword evidence="4" id="KW-1185">Reference proteome</keyword>
<reference evidence="3 4" key="1">
    <citation type="submission" date="2014-01" db="EMBL/GenBank/DDBJ databases">
        <title>Full genme sequencing of cellulolytic bacterium Gynuella sunshinyii YC6258T gen. nov., sp. nov.</title>
        <authorList>
            <person name="Khan H."/>
            <person name="Chung E.J."/>
            <person name="Chung Y.R."/>
        </authorList>
    </citation>
    <scope>NUCLEOTIDE SEQUENCE [LARGE SCALE GENOMIC DNA]</scope>
    <source>
        <strain evidence="3 4">YC6258</strain>
    </source>
</reference>
<keyword evidence="2" id="KW-0472">Membrane</keyword>
<dbReference type="Proteomes" id="UP000032266">
    <property type="component" value="Chromosome"/>
</dbReference>
<evidence type="ECO:0000313" key="3">
    <source>
        <dbReference type="EMBL" id="AJQ96771.1"/>
    </source>
</evidence>
<feature type="transmembrane region" description="Helical" evidence="2">
    <location>
        <begin position="311"/>
        <end position="332"/>
    </location>
</feature>
<organism evidence="3 4">
    <name type="scientific">Gynuella sunshinyii YC6258</name>
    <dbReference type="NCBI Taxonomy" id="1445510"/>
    <lineage>
        <taxon>Bacteria</taxon>
        <taxon>Pseudomonadati</taxon>
        <taxon>Pseudomonadota</taxon>
        <taxon>Gammaproteobacteria</taxon>
        <taxon>Oceanospirillales</taxon>
        <taxon>Saccharospirillaceae</taxon>
        <taxon>Gynuella</taxon>
    </lineage>
</organism>
<feature type="transmembrane region" description="Helical" evidence="2">
    <location>
        <begin position="338"/>
        <end position="361"/>
    </location>
</feature>
<feature type="transmembrane region" description="Helical" evidence="2">
    <location>
        <begin position="100"/>
        <end position="121"/>
    </location>
</feature>
<feature type="transmembrane region" description="Helical" evidence="2">
    <location>
        <begin position="186"/>
        <end position="204"/>
    </location>
</feature>
<name>A0A0C5VRA7_9GAMM</name>
<keyword evidence="2" id="KW-0812">Transmembrane</keyword>
<feature type="region of interest" description="Disordered" evidence="1">
    <location>
        <begin position="381"/>
        <end position="420"/>
    </location>
</feature>
<feature type="transmembrane region" description="Helical" evidence="2">
    <location>
        <begin position="61"/>
        <end position="79"/>
    </location>
</feature>
<sequence>MAVLNSKKLYSTTLDYQKAHAGFDLVKIGSIAFLLLYHVSLVVPYHDNNIVFKLIAYVSRWGWLGTDFFFAMVGFLIFNRLSSPENSNLRTNLKYAVSRVLRVILPYYLFLLVYLHTGNWFFDYLGLGWAVGSGVELPLWTLTINWFLNSKITGVGMEGIFALATGVQMVLLAMIIATFVKNQKTTFWIYVSLELLTVTARIIYGNETDSRWEIIRIDPFLFGFLLAMMKQKLEANVNIRNVAMIMTLTALSALLTFEFLTRGISYWSHLTLYIGHPLIALLAASTVLWVSELNIKNRFRKPIWHLSKATYFVFFVKLPMAFFIVISLQKLNIQNHNLFLLLTIVSAITISFTLAMLWWLLVERKILHLFFVRTGQAGDSRQTSRRANTSESDADLSEKANDKLGNAGSQNNSNDRADSTKTGMLSFVRLTPVNHRLNQGLSLKPLMPDHCRNMNHHDSLQNRENQTVEISGNTTDIG</sequence>
<feature type="transmembrane region" description="Helical" evidence="2">
    <location>
        <begin position="160"/>
        <end position="180"/>
    </location>
</feature>
<feature type="compositionally biased region" description="Polar residues" evidence="1">
    <location>
        <begin position="381"/>
        <end position="391"/>
    </location>
</feature>
<protein>
    <submittedName>
        <fullName evidence="3">Putative acyltransferase</fullName>
    </submittedName>
</protein>
<keyword evidence="3" id="KW-0808">Transferase</keyword>
<keyword evidence="3" id="KW-0012">Acyltransferase</keyword>
<feature type="transmembrane region" description="Helical" evidence="2">
    <location>
        <begin position="266"/>
        <end position="290"/>
    </location>
</feature>
<dbReference type="HOGENOM" id="CLU_570816_0_0_6"/>
<evidence type="ECO:0000256" key="2">
    <source>
        <dbReference type="SAM" id="Phobius"/>
    </source>
</evidence>
<dbReference type="AlphaFoldDB" id="A0A0C5VRA7"/>
<dbReference type="KEGG" id="gsn:YC6258_04739"/>
<evidence type="ECO:0000256" key="1">
    <source>
        <dbReference type="SAM" id="MobiDB-lite"/>
    </source>
</evidence>
<feature type="transmembrane region" description="Helical" evidence="2">
    <location>
        <begin position="127"/>
        <end position="148"/>
    </location>
</feature>
<feature type="transmembrane region" description="Helical" evidence="2">
    <location>
        <begin position="21"/>
        <end position="41"/>
    </location>
</feature>